<evidence type="ECO:0000256" key="1">
    <source>
        <dbReference type="SAM" id="MobiDB-lite"/>
    </source>
</evidence>
<accession>A0AAV7VM56</accession>
<feature type="region of interest" description="Disordered" evidence="1">
    <location>
        <begin position="30"/>
        <end position="73"/>
    </location>
</feature>
<feature type="region of interest" description="Disordered" evidence="1">
    <location>
        <begin position="82"/>
        <end position="101"/>
    </location>
</feature>
<protein>
    <submittedName>
        <fullName evidence="2">Uncharacterized protein</fullName>
    </submittedName>
</protein>
<sequence length="118" mass="12557">MASPPFLAQPASPWHANACKQLPAEDANASLHCPGTLPAAPHSGLQVRLSSPQVAAGALPRRARKRTPAPSRSLQAIVIRSWPTPSGSPFGPAITPDPSRGTHRFQSFLPLLMFRLPL</sequence>
<evidence type="ECO:0000313" key="3">
    <source>
        <dbReference type="Proteomes" id="UP001066276"/>
    </source>
</evidence>
<comment type="caution">
    <text evidence="2">The sequence shown here is derived from an EMBL/GenBank/DDBJ whole genome shotgun (WGS) entry which is preliminary data.</text>
</comment>
<dbReference type="EMBL" id="JANPWB010000003">
    <property type="protein sequence ID" value="KAJ1201240.1"/>
    <property type="molecule type" value="Genomic_DNA"/>
</dbReference>
<dbReference type="AlphaFoldDB" id="A0AAV7VM56"/>
<dbReference type="Proteomes" id="UP001066276">
    <property type="component" value="Chromosome 2_1"/>
</dbReference>
<name>A0AAV7VM56_PLEWA</name>
<proteinExistence type="predicted"/>
<organism evidence="2 3">
    <name type="scientific">Pleurodeles waltl</name>
    <name type="common">Iberian ribbed newt</name>
    <dbReference type="NCBI Taxonomy" id="8319"/>
    <lineage>
        <taxon>Eukaryota</taxon>
        <taxon>Metazoa</taxon>
        <taxon>Chordata</taxon>
        <taxon>Craniata</taxon>
        <taxon>Vertebrata</taxon>
        <taxon>Euteleostomi</taxon>
        <taxon>Amphibia</taxon>
        <taxon>Batrachia</taxon>
        <taxon>Caudata</taxon>
        <taxon>Salamandroidea</taxon>
        <taxon>Salamandridae</taxon>
        <taxon>Pleurodelinae</taxon>
        <taxon>Pleurodeles</taxon>
    </lineage>
</organism>
<keyword evidence="3" id="KW-1185">Reference proteome</keyword>
<gene>
    <name evidence="2" type="ORF">NDU88_005053</name>
</gene>
<reference evidence="2" key="1">
    <citation type="journal article" date="2022" name="bioRxiv">
        <title>Sequencing and chromosome-scale assembly of the giantPleurodeles waltlgenome.</title>
        <authorList>
            <person name="Brown T."/>
            <person name="Elewa A."/>
            <person name="Iarovenko S."/>
            <person name="Subramanian E."/>
            <person name="Araus A.J."/>
            <person name="Petzold A."/>
            <person name="Susuki M."/>
            <person name="Suzuki K.-i.T."/>
            <person name="Hayashi T."/>
            <person name="Toyoda A."/>
            <person name="Oliveira C."/>
            <person name="Osipova E."/>
            <person name="Leigh N.D."/>
            <person name="Simon A."/>
            <person name="Yun M.H."/>
        </authorList>
    </citation>
    <scope>NUCLEOTIDE SEQUENCE</scope>
    <source>
        <strain evidence="2">20211129_DDA</strain>
        <tissue evidence="2">Liver</tissue>
    </source>
</reference>
<evidence type="ECO:0000313" key="2">
    <source>
        <dbReference type="EMBL" id="KAJ1201240.1"/>
    </source>
</evidence>